<accession>A0AAE1U2V2</accession>
<proteinExistence type="predicted"/>
<evidence type="ECO:0000256" key="1">
    <source>
        <dbReference type="SAM" id="MobiDB-lite"/>
    </source>
</evidence>
<organism evidence="2 3">
    <name type="scientific">Petrolisthes manimaculis</name>
    <dbReference type="NCBI Taxonomy" id="1843537"/>
    <lineage>
        <taxon>Eukaryota</taxon>
        <taxon>Metazoa</taxon>
        <taxon>Ecdysozoa</taxon>
        <taxon>Arthropoda</taxon>
        <taxon>Crustacea</taxon>
        <taxon>Multicrustacea</taxon>
        <taxon>Malacostraca</taxon>
        <taxon>Eumalacostraca</taxon>
        <taxon>Eucarida</taxon>
        <taxon>Decapoda</taxon>
        <taxon>Pleocyemata</taxon>
        <taxon>Anomura</taxon>
        <taxon>Galatheoidea</taxon>
        <taxon>Porcellanidae</taxon>
        <taxon>Petrolisthes</taxon>
    </lineage>
</organism>
<dbReference type="EMBL" id="JAWZYT010002469">
    <property type="protein sequence ID" value="KAK4304160.1"/>
    <property type="molecule type" value="Genomic_DNA"/>
</dbReference>
<keyword evidence="3" id="KW-1185">Reference proteome</keyword>
<evidence type="ECO:0000313" key="2">
    <source>
        <dbReference type="EMBL" id="KAK4304160.1"/>
    </source>
</evidence>
<protein>
    <submittedName>
        <fullName evidence="2">Uncharacterized protein</fullName>
    </submittedName>
</protein>
<name>A0AAE1U2V2_9EUCA</name>
<feature type="region of interest" description="Disordered" evidence="1">
    <location>
        <begin position="1"/>
        <end position="35"/>
    </location>
</feature>
<dbReference type="AlphaFoldDB" id="A0AAE1U2V2"/>
<dbReference type="Proteomes" id="UP001292094">
    <property type="component" value="Unassembled WGS sequence"/>
</dbReference>
<sequence length="241" mass="26900">MSHYTGDREGQQCYEECSEEDDHHNQYQYQDQNDEKTSPTLRDQLLSLVQKDAVSEVVSVVCGDGDDEGEVITTTTTTTWDPLLLWVRPQPCCLHAIAGHVRKAGLSALASVGCGTGLLEWLLQALTGVNVIGYEVNEEWWKSKYAPPTFIPLTFTKGTDSPPPLVPPTHALMCCYFNHAHAFHEYVSVYEGPALLIIGPTSGSRHTEPGPLDYQNVYPWTLTHTHRISNTDILACYLRHT</sequence>
<gene>
    <name evidence="2" type="ORF">Pmani_023880</name>
</gene>
<comment type="caution">
    <text evidence="2">The sequence shown here is derived from an EMBL/GenBank/DDBJ whole genome shotgun (WGS) entry which is preliminary data.</text>
</comment>
<feature type="compositionally biased region" description="Basic and acidic residues" evidence="1">
    <location>
        <begin position="1"/>
        <end position="10"/>
    </location>
</feature>
<reference evidence="2" key="1">
    <citation type="submission" date="2023-11" db="EMBL/GenBank/DDBJ databases">
        <title>Genome assemblies of two species of porcelain crab, Petrolisthes cinctipes and Petrolisthes manimaculis (Anomura: Porcellanidae).</title>
        <authorList>
            <person name="Angst P."/>
        </authorList>
    </citation>
    <scope>NUCLEOTIDE SEQUENCE</scope>
    <source>
        <strain evidence="2">PB745_02</strain>
        <tissue evidence="2">Gill</tissue>
    </source>
</reference>
<evidence type="ECO:0000313" key="3">
    <source>
        <dbReference type="Proteomes" id="UP001292094"/>
    </source>
</evidence>